<dbReference type="Pfam" id="PF03379">
    <property type="entry name" value="CcmB"/>
    <property type="match status" value="1"/>
</dbReference>
<feature type="transmembrane region" description="Helical" evidence="6">
    <location>
        <begin position="161"/>
        <end position="179"/>
    </location>
</feature>
<sequence>MLLKEVIYLVQKDFILEWRQKYAFNGMLLYVGSTVFICYLSFSLRFSGLQVPVWNALYWIILLFTAVNAISKSFTQENRGRLLYFYSLVSPQGVILAKIAYNAALMLVLGLLCFFFYAVIIGNPVQDIPMFLVSILLGALGFATSLTLVSGIAAKAANSSALMAVLSFPVIAPMLLMLMKLSKNAIDGLDRSTNLDELAILGAINVIVIATSYILFPFLWRT</sequence>
<evidence type="ECO:0000256" key="2">
    <source>
        <dbReference type="ARBA" id="ARBA00010544"/>
    </source>
</evidence>
<evidence type="ECO:0000256" key="1">
    <source>
        <dbReference type="ARBA" id="ARBA00004141"/>
    </source>
</evidence>
<evidence type="ECO:0000256" key="4">
    <source>
        <dbReference type="ARBA" id="ARBA00022989"/>
    </source>
</evidence>
<keyword evidence="5 6" id="KW-0472">Membrane</keyword>
<name>A0ABS1C534_9BACT</name>
<evidence type="ECO:0000256" key="5">
    <source>
        <dbReference type="ARBA" id="ARBA00023136"/>
    </source>
</evidence>
<comment type="subcellular location">
    <subcellularLocation>
        <location evidence="1">Membrane</location>
        <topology evidence="1">Multi-pass membrane protein</topology>
    </subcellularLocation>
</comment>
<comment type="caution">
    <text evidence="7">The sequence shown here is derived from an EMBL/GenBank/DDBJ whole genome shotgun (WGS) entry which is preliminary data.</text>
</comment>
<protein>
    <submittedName>
        <fullName evidence="7">Heme exporter protein CcmB</fullName>
    </submittedName>
</protein>
<evidence type="ECO:0000256" key="3">
    <source>
        <dbReference type="ARBA" id="ARBA00022692"/>
    </source>
</evidence>
<accession>A0ABS1C534</accession>
<feature type="transmembrane region" description="Helical" evidence="6">
    <location>
        <begin position="95"/>
        <end position="122"/>
    </location>
</feature>
<organism evidence="7 8">
    <name type="scientific">Adhaeribacter terrigena</name>
    <dbReference type="NCBI Taxonomy" id="2793070"/>
    <lineage>
        <taxon>Bacteria</taxon>
        <taxon>Pseudomonadati</taxon>
        <taxon>Bacteroidota</taxon>
        <taxon>Cytophagia</taxon>
        <taxon>Cytophagales</taxon>
        <taxon>Hymenobacteraceae</taxon>
        <taxon>Adhaeribacter</taxon>
    </lineage>
</organism>
<keyword evidence="3 6" id="KW-0812">Transmembrane</keyword>
<dbReference type="RefSeq" id="WP_200507334.1">
    <property type="nucleotide sequence ID" value="NZ_JAEHFX010000009.1"/>
</dbReference>
<dbReference type="Proteomes" id="UP000644147">
    <property type="component" value="Unassembled WGS sequence"/>
</dbReference>
<gene>
    <name evidence="7" type="ORF">I5M27_16000</name>
</gene>
<feature type="transmembrane region" description="Helical" evidence="6">
    <location>
        <begin position="128"/>
        <end position="149"/>
    </location>
</feature>
<dbReference type="EMBL" id="JAEHFX010000009">
    <property type="protein sequence ID" value="MBK0404500.1"/>
    <property type="molecule type" value="Genomic_DNA"/>
</dbReference>
<proteinExistence type="inferred from homology"/>
<keyword evidence="4 6" id="KW-1133">Transmembrane helix</keyword>
<feature type="transmembrane region" description="Helical" evidence="6">
    <location>
        <begin position="199"/>
        <end position="220"/>
    </location>
</feature>
<evidence type="ECO:0000313" key="8">
    <source>
        <dbReference type="Proteomes" id="UP000644147"/>
    </source>
</evidence>
<evidence type="ECO:0000313" key="7">
    <source>
        <dbReference type="EMBL" id="MBK0404500.1"/>
    </source>
</evidence>
<dbReference type="InterPro" id="IPR003544">
    <property type="entry name" value="Cyt_c_biogenesis_CcmB"/>
</dbReference>
<reference evidence="7 8" key="1">
    <citation type="submission" date="2020-12" db="EMBL/GenBank/DDBJ databases">
        <title>Bacterial novel species Adhaeribacter sp. BT258 isolated from soil.</title>
        <authorList>
            <person name="Jung H.-Y."/>
        </authorList>
    </citation>
    <scope>NUCLEOTIDE SEQUENCE [LARGE SCALE GENOMIC DNA]</scope>
    <source>
        <strain evidence="7 8">BT258</strain>
    </source>
</reference>
<keyword evidence="8" id="KW-1185">Reference proteome</keyword>
<evidence type="ECO:0000256" key="6">
    <source>
        <dbReference type="SAM" id="Phobius"/>
    </source>
</evidence>
<feature type="transmembrane region" description="Helical" evidence="6">
    <location>
        <begin position="22"/>
        <end position="44"/>
    </location>
</feature>
<comment type="similarity">
    <text evidence="2">Belongs to the CcmB/CycW/HelB family.</text>
</comment>
<feature type="transmembrane region" description="Helical" evidence="6">
    <location>
        <begin position="56"/>
        <end position="74"/>
    </location>
</feature>